<dbReference type="EMBL" id="JAAVJL010000001">
    <property type="protein sequence ID" value="NMF57363.1"/>
    <property type="molecule type" value="Genomic_DNA"/>
</dbReference>
<dbReference type="RefSeq" id="WP_169362408.1">
    <property type="nucleotide sequence ID" value="NZ_JAAVJL010000001.1"/>
</dbReference>
<dbReference type="Pfam" id="PF00149">
    <property type="entry name" value="Metallophos"/>
    <property type="match status" value="1"/>
</dbReference>
<dbReference type="PANTHER" id="PTHR42850:SF4">
    <property type="entry name" value="ZINC-DEPENDENT ENDOPOLYPHOSPHATASE"/>
    <property type="match status" value="1"/>
</dbReference>
<evidence type="ECO:0000259" key="1">
    <source>
        <dbReference type="PROSITE" id="PS00125"/>
    </source>
</evidence>
<dbReference type="InterPro" id="IPR029052">
    <property type="entry name" value="Metallo-depent_PP-like"/>
</dbReference>
<evidence type="ECO:0000313" key="2">
    <source>
        <dbReference type="EMBL" id="NMF57363.1"/>
    </source>
</evidence>
<sequence>MTRFVFGDIHGQFDGLMKLLDFIKYSSSDKLFFLGDLIDRGNRSADVVRWVMENGHTALRGNHEQMCLDAFGSNEGSLIWKGWLLNGGANTLESYGKEGLPIEHLKWMQQLPLYLDLGDSWLVHAGLNPNIPLELQGAAEFCWIREEFHSATEPFFDDKIIITGHTITFVFPGVKPGNLVLGKGWLDIDTGAYHPKSGWLSALDLDSAMVYQCNTFTNELRSSPLAEITTVIEPMPTRSQRLDVKKTNTPKRRWSWV</sequence>
<protein>
    <submittedName>
        <fullName evidence="2">Serine/threonine protein phosphatase</fullName>
    </submittedName>
</protein>
<dbReference type="PROSITE" id="PS00125">
    <property type="entry name" value="SER_THR_PHOSPHATASE"/>
    <property type="match status" value="1"/>
</dbReference>
<evidence type="ECO:0000313" key="3">
    <source>
        <dbReference type="Proteomes" id="UP000738376"/>
    </source>
</evidence>
<organism evidence="2 3">
    <name type="scientific">Pseudanabaena yagii GIHE-NHR1</name>
    <dbReference type="NCBI Taxonomy" id="2722753"/>
    <lineage>
        <taxon>Bacteria</taxon>
        <taxon>Bacillati</taxon>
        <taxon>Cyanobacteriota</taxon>
        <taxon>Cyanophyceae</taxon>
        <taxon>Pseudanabaenales</taxon>
        <taxon>Pseudanabaenaceae</taxon>
        <taxon>Pseudanabaena</taxon>
        <taxon>Pseudanabaena yagii</taxon>
    </lineage>
</organism>
<reference evidence="2 3" key="1">
    <citation type="submission" date="2020-03" db="EMBL/GenBank/DDBJ databases">
        <title>Draft Genome Sequence of 2-Methylisoborneol Producing Pseudanabaena yagii Strain GIHE-NHR1 Isolated from North Han River in South Korea.</title>
        <authorList>
            <person name="Jeong J."/>
        </authorList>
    </citation>
    <scope>NUCLEOTIDE SEQUENCE [LARGE SCALE GENOMIC DNA]</scope>
    <source>
        <strain evidence="2 3">GIHE-NHR1</strain>
    </source>
</reference>
<dbReference type="CDD" id="cd00144">
    <property type="entry name" value="MPP_PPP_family"/>
    <property type="match status" value="1"/>
</dbReference>
<dbReference type="Proteomes" id="UP000738376">
    <property type="component" value="Unassembled WGS sequence"/>
</dbReference>
<name>A0ABX1LMN1_9CYAN</name>
<gene>
    <name evidence="2" type="ORF">HC246_04840</name>
</gene>
<dbReference type="Gene3D" id="3.60.21.10">
    <property type="match status" value="1"/>
</dbReference>
<dbReference type="PANTHER" id="PTHR42850">
    <property type="entry name" value="METALLOPHOSPHOESTERASE"/>
    <property type="match status" value="1"/>
</dbReference>
<dbReference type="InterPro" id="IPR004843">
    <property type="entry name" value="Calcineurin-like_PHP"/>
</dbReference>
<accession>A0ABX1LMN1</accession>
<comment type="caution">
    <text evidence="2">The sequence shown here is derived from an EMBL/GenBank/DDBJ whole genome shotgun (WGS) entry which is preliminary data.</text>
</comment>
<dbReference type="InterPro" id="IPR006186">
    <property type="entry name" value="Ser/Thr-sp_prot-phosphatase"/>
</dbReference>
<proteinExistence type="predicted"/>
<dbReference type="InterPro" id="IPR050126">
    <property type="entry name" value="Ap4A_hydrolase"/>
</dbReference>
<feature type="domain" description="Serine/threonine specific protein phosphatases" evidence="1">
    <location>
        <begin position="59"/>
        <end position="64"/>
    </location>
</feature>
<dbReference type="SUPFAM" id="SSF56300">
    <property type="entry name" value="Metallo-dependent phosphatases"/>
    <property type="match status" value="1"/>
</dbReference>
<keyword evidence="3" id="KW-1185">Reference proteome</keyword>